<keyword evidence="4" id="KW-0341">Growth regulation</keyword>
<keyword evidence="5" id="KW-1015">Disulfide bond</keyword>
<feature type="domain" description="Thyroglobulin type-1" evidence="8">
    <location>
        <begin position="264"/>
        <end position="346"/>
    </location>
</feature>
<dbReference type="PROSITE" id="PS51162">
    <property type="entry name" value="THYROGLOBULIN_1_2"/>
    <property type="match status" value="1"/>
</dbReference>
<evidence type="ECO:0000256" key="1">
    <source>
        <dbReference type="ARBA" id="ARBA00003811"/>
    </source>
</evidence>
<dbReference type="SMART" id="SM00121">
    <property type="entry name" value="IB"/>
    <property type="match status" value="1"/>
</dbReference>
<dbReference type="FunFam" id="4.10.800.10:FF:000002">
    <property type="entry name" value="Insulin-like growth factor-binding protein 2"/>
    <property type="match status" value="1"/>
</dbReference>
<comment type="caution">
    <text evidence="10">The sequence shown here is derived from an EMBL/GenBank/DDBJ whole genome shotgun (WGS) entry which is preliminary data.</text>
</comment>
<dbReference type="PROSITE" id="PS00222">
    <property type="entry name" value="IGFBP_N_1"/>
    <property type="match status" value="1"/>
</dbReference>
<evidence type="ECO:0000256" key="7">
    <source>
        <dbReference type="PROSITE-ProRule" id="PRU00500"/>
    </source>
</evidence>
<dbReference type="EMBL" id="JASDAP010000028">
    <property type="protein sequence ID" value="KAK1876791.1"/>
    <property type="molecule type" value="Genomic_DNA"/>
</dbReference>
<sequence>MHISSPFFSLGIGFHRPMIMTQTLMPLTMLSYAGCSLLILSASLAGASLAEMVFRCPGCTAERQALCPRLTETCAEIVREPGCGCCPVCARQDTEMCGVYTPRCATGLRCYPTPDSEVPLEQLVQGQGQCRRKVDPETATYSQEQREQTSVHVLVEGPYNRPRVHPAVPVESEMALDAALCTYVPEPVQSLLIDVCCGPENLEGEAVELLPEQGVSEVPAIRKPSKETTWLGPKESAVRQHRQEMKTKMKTNKVEEVKPARPKQTQCQQELDQILERISKMPFRDNRGPLEDLYALHIPNCDKRGQYNLKQCKMSLHGQRGECWCVNPHTGRTIPSAPTVRGDPNCSQYLRDLELELETPDMAQI</sequence>
<dbReference type="PROSITE" id="PS00484">
    <property type="entry name" value="THYROGLOBULIN_1_1"/>
    <property type="match status" value="1"/>
</dbReference>
<dbReference type="SMART" id="SM00211">
    <property type="entry name" value="TY"/>
    <property type="match status" value="1"/>
</dbReference>
<dbReference type="Pfam" id="PF00219">
    <property type="entry name" value="IGFBP"/>
    <property type="match status" value="1"/>
</dbReference>
<name>A0AAD9B4W2_DISEL</name>
<gene>
    <name evidence="10" type="ORF">KUDE01_002112</name>
</gene>
<evidence type="ECO:0000313" key="10">
    <source>
        <dbReference type="EMBL" id="KAK1876791.1"/>
    </source>
</evidence>
<dbReference type="PANTHER" id="PTHR11551:SF5">
    <property type="entry name" value="INSULIN-LIKE GROWTH FACTOR-BINDING PROTEIN 2"/>
    <property type="match status" value="1"/>
</dbReference>
<evidence type="ECO:0000259" key="9">
    <source>
        <dbReference type="PROSITE" id="PS51323"/>
    </source>
</evidence>
<dbReference type="AlphaFoldDB" id="A0AAD9B4W2"/>
<accession>A0AAD9B4W2</accession>
<evidence type="ECO:0000313" key="11">
    <source>
        <dbReference type="Proteomes" id="UP001228049"/>
    </source>
</evidence>
<dbReference type="GO" id="GO:0048640">
    <property type="term" value="P:negative regulation of developmental growth"/>
    <property type="evidence" value="ECO:0007669"/>
    <property type="project" value="UniProtKB-ARBA"/>
</dbReference>
<dbReference type="Gene3D" id="4.10.800.10">
    <property type="entry name" value="Thyroglobulin type-1"/>
    <property type="match status" value="1"/>
</dbReference>
<keyword evidence="11" id="KW-1185">Reference proteome</keyword>
<organism evidence="10 11">
    <name type="scientific">Dissostichus eleginoides</name>
    <name type="common">Patagonian toothfish</name>
    <name type="synonym">Dissostichus amissus</name>
    <dbReference type="NCBI Taxonomy" id="100907"/>
    <lineage>
        <taxon>Eukaryota</taxon>
        <taxon>Metazoa</taxon>
        <taxon>Chordata</taxon>
        <taxon>Craniata</taxon>
        <taxon>Vertebrata</taxon>
        <taxon>Euteleostomi</taxon>
        <taxon>Actinopterygii</taxon>
        <taxon>Neopterygii</taxon>
        <taxon>Teleostei</taxon>
        <taxon>Neoteleostei</taxon>
        <taxon>Acanthomorphata</taxon>
        <taxon>Eupercaria</taxon>
        <taxon>Perciformes</taxon>
        <taxon>Notothenioidei</taxon>
        <taxon>Nototheniidae</taxon>
        <taxon>Dissostichus</taxon>
    </lineage>
</organism>
<reference evidence="10" key="1">
    <citation type="submission" date="2023-04" db="EMBL/GenBank/DDBJ databases">
        <title>Chromosome-level genome of Chaenocephalus aceratus.</title>
        <authorList>
            <person name="Park H."/>
        </authorList>
    </citation>
    <scope>NUCLEOTIDE SEQUENCE</scope>
    <source>
        <strain evidence="10">DE</strain>
        <tissue evidence="10">Muscle</tissue>
    </source>
</reference>
<comment type="subcellular location">
    <subcellularLocation>
        <location evidence="2">Secreted</location>
    </subcellularLocation>
</comment>
<dbReference type="InterPro" id="IPR022321">
    <property type="entry name" value="IGFBP_1-6_chordata"/>
</dbReference>
<dbReference type="SUPFAM" id="SSF57184">
    <property type="entry name" value="Growth factor receptor domain"/>
    <property type="match status" value="1"/>
</dbReference>
<dbReference type="GO" id="GO:0031994">
    <property type="term" value="F:insulin-like growth factor I binding"/>
    <property type="evidence" value="ECO:0007669"/>
    <property type="project" value="TreeGrafter"/>
</dbReference>
<dbReference type="GO" id="GO:0043567">
    <property type="term" value="P:regulation of insulin-like growth factor receptor signaling pathway"/>
    <property type="evidence" value="ECO:0007669"/>
    <property type="project" value="TreeGrafter"/>
</dbReference>
<comment type="caution">
    <text evidence="7">Lacks conserved residue(s) required for the propagation of feature annotation.</text>
</comment>
<dbReference type="SUPFAM" id="SSF57610">
    <property type="entry name" value="Thyroglobulin type-1 domain"/>
    <property type="match status" value="1"/>
</dbReference>
<dbReference type="InterPro" id="IPR036857">
    <property type="entry name" value="Thyroglobulin_1_sf"/>
</dbReference>
<evidence type="ECO:0000259" key="8">
    <source>
        <dbReference type="PROSITE" id="PS51162"/>
    </source>
</evidence>
<dbReference type="InterPro" id="IPR000867">
    <property type="entry name" value="IGFBP-like"/>
</dbReference>
<evidence type="ECO:0000256" key="6">
    <source>
        <dbReference type="ARBA" id="ARBA00023183"/>
    </source>
</evidence>
<comment type="function">
    <text evidence="1">IGF-binding proteins prolong the half-life of the IGFs and have been shown to either inhibit or stimulate the growth promoting effects of the IGFs on cell culture. They alter the interaction of IGFs with their cell surface receptors.</text>
</comment>
<evidence type="ECO:0000256" key="4">
    <source>
        <dbReference type="ARBA" id="ARBA00022604"/>
    </source>
</evidence>
<dbReference type="CDD" id="cd00191">
    <property type="entry name" value="TY"/>
    <property type="match status" value="1"/>
</dbReference>
<dbReference type="Proteomes" id="UP001228049">
    <property type="component" value="Unassembled WGS sequence"/>
</dbReference>
<dbReference type="Pfam" id="PF00086">
    <property type="entry name" value="Thyroglobulin_1"/>
    <property type="match status" value="1"/>
</dbReference>
<evidence type="ECO:0000256" key="2">
    <source>
        <dbReference type="ARBA" id="ARBA00004613"/>
    </source>
</evidence>
<dbReference type="Gene3D" id="4.10.40.20">
    <property type="match status" value="1"/>
</dbReference>
<keyword evidence="3" id="KW-0964">Secreted</keyword>
<dbReference type="InterPro" id="IPR017891">
    <property type="entry name" value="Insulin_GF-bd_Cys-rich_CS"/>
</dbReference>
<evidence type="ECO:0000256" key="5">
    <source>
        <dbReference type="ARBA" id="ARBA00023157"/>
    </source>
</evidence>
<dbReference type="InterPro" id="IPR000716">
    <property type="entry name" value="Thyroglobulin_1"/>
</dbReference>
<dbReference type="InterPro" id="IPR009030">
    <property type="entry name" value="Growth_fac_rcpt_cys_sf"/>
</dbReference>
<dbReference type="FunFam" id="4.10.40.20:FF:000001">
    <property type="entry name" value="Insulin-like growth factor binding protein 5"/>
    <property type="match status" value="1"/>
</dbReference>
<dbReference type="PANTHER" id="PTHR11551">
    <property type="entry name" value="INSULIN-LIKE GROWTH FACTOR BINDING PROTEIN"/>
    <property type="match status" value="1"/>
</dbReference>
<keyword evidence="6" id="KW-0340">Growth factor binding</keyword>
<dbReference type="GO" id="GO:0031995">
    <property type="term" value="F:insulin-like growth factor II binding"/>
    <property type="evidence" value="ECO:0007669"/>
    <property type="project" value="TreeGrafter"/>
</dbReference>
<proteinExistence type="predicted"/>
<evidence type="ECO:0000256" key="3">
    <source>
        <dbReference type="ARBA" id="ARBA00022525"/>
    </source>
</evidence>
<feature type="domain" description="IGFBP N-terminal" evidence="9">
    <location>
        <begin position="52"/>
        <end position="133"/>
    </location>
</feature>
<dbReference type="PRINTS" id="PR01976">
    <property type="entry name" value="IGFBPFAMILY"/>
</dbReference>
<dbReference type="PROSITE" id="PS51323">
    <property type="entry name" value="IGFBP_N_2"/>
    <property type="match status" value="1"/>
</dbReference>
<dbReference type="GO" id="GO:0005615">
    <property type="term" value="C:extracellular space"/>
    <property type="evidence" value="ECO:0007669"/>
    <property type="project" value="TreeGrafter"/>
</dbReference>
<protein>
    <submittedName>
        <fullName evidence="10">Insulin-like growth factor-binding protein 2-A</fullName>
    </submittedName>
</protein>